<feature type="signal peptide" evidence="1">
    <location>
        <begin position="1"/>
        <end position="23"/>
    </location>
</feature>
<comment type="caution">
    <text evidence="2">The sequence shown here is derived from an EMBL/GenBank/DDBJ whole genome shotgun (WGS) entry which is preliminary data.</text>
</comment>
<dbReference type="RefSeq" id="WP_183669339.1">
    <property type="nucleotide sequence ID" value="NZ_BMPB01000003.1"/>
</dbReference>
<reference evidence="2 3" key="1">
    <citation type="submission" date="2020-08" db="EMBL/GenBank/DDBJ databases">
        <title>Genomic Encyclopedia of Type Strains, Phase IV (KMG-IV): sequencing the most valuable type-strain genomes for metagenomic binning, comparative biology and taxonomic classification.</title>
        <authorList>
            <person name="Goeker M."/>
        </authorList>
    </citation>
    <scope>NUCLEOTIDE SEQUENCE [LARGE SCALE GENOMIC DNA]</scope>
    <source>
        <strain evidence="2 3">DSM 102983</strain>
    </source>
</reference>
<protein>
    <recommendedName>
        <fullName evidence="4">DUF5036 domain-containing protein</fullName>
    </recommendedName>
</protein>
<keyword evidence="3" id="KW-1185">Reference proteome</keyword>
<feature type="chain" id="PRO_5046540834" description="DUF5036 domain-containing protein" evidence="1">
    <location>
        <begin position="24"/>
        <end position="244"/>
    </location>
</feature>
<evidence type="ECO:0000313" key="3">
    <source>
        <dbReference type="Proteomes" id="UP000533637"/>
    </source>
</evidence>
<name>A0ABR6KI09_9BACT</name>
<dbReference type="Proteomes" id="UP000533637">
    <property type="component" value="Unassembled WGS sequence"/>
</dbReference>
<dbReference type="InterPro" id="IPR032217">
    <property type="entry name" value="DUF5036"/>
</dbReference>
<accession>A0ABR6KI09</accession>
<keyword evidence="1" id="KW-0732">Signal</keyword>
<organism evidence="2 3">
    <name type="scientific">Parabacteroides faecis</name>
    <dbReference type="NCBI Taxonomy" id="1217282"/>
    <lineage>
        <taxon>Bacteria</taxon>
        <taxon>Pseudomonadati</taxon>
        <taxon>Bacteroidota</taxon>
        <taxon>Bacteroidia</taxon>
        <taxon>Bacteroidales</taxon>
        <taxon>Tannerellaceae</taxon>
        <taxon>Parabacteroides</taxon>
    </lineage>
</organism>
<gene>
    <name evidence="2" type="ORF">GGQ57_001045</name>
</gene>
<dbReference type="Pfam" id="PF16439">
    <property type="entry name" value="DUF5036"/>
    <property type="match status" value="1"/>
</dbReference>
<dbReference type="EMBL" id="JACHOC010000002">
    <property type="protein sequence ID" value="MBB4621151.1"/>
    <property type="molecule type" value="Genomic_DNA"/>
</dbReference>
<evidence type="ECO:0000313" key="2">
    <source>
        <dbReference type="EMBL" id="MBB4621151.1"/>
    </source>
</evidence>
<sequence length="244" mass="27249">MKVKHLFGMLSLFLCVFNLVSCGDDEIKDPDDAVTLNMLNEEGDKTMLGNSDVYINKSNNFKTYLCYIADAGETSGLGVDVQLQLNNLAREVAVVPGHLYQIYDRDVLREFPSGKCAVLVGSGYYKAYVVSPIVNENVMTGATVKYALTYPEAPELPEYEKLIGYIDYVGESLEYTLPKDVECVFNAHLDSEKDAFDIQINDRKLTITLLKPVDKNYGPYGTYGMYLRLGSVFTTVEFNVGMGR</sequence>
<proteinExistence type="predicted"/>
<evidence type="ECO:0000256" key="1">
    <source>
        <dbReference type="SAM" id="SignalP"/>
    </source>
</evidence>
<evidence type="ECO:0008006" key="4">
    <source>
        <dbReference type="Google" id="ProtNLM"/>
    </source>
</evidence>